<dbReference type="EMBL" id="DVGC01000024">
    <property type="protein sequence ID" value="HIR05138.1"/>
    <property type="molecule type" value="Genomic_DNA"/>
</dbReference>
<dbReference type="GO" id="GO:0003677">
    <property type="term" value="F:DNA binding"/>
    <property type="evidence" value="ECO:0007669"/>
    <property type="project" value="UniProtKB-KW"/>
</dbReference>
<dbReference type="Pfam" id="PF00126">
    <property type="entry name" value="HTH_1"/>
    <property type="match status" value="1"/>
</dbReference>
<evidence type="ECO:0000256" key="2">
    <source>
        <dbReference type="ARBA" id="ARBA00023015"/>
    </source>
</evidence>
<dbReference type="Gene3D" id="3.40.190.10">
    <property type="entry name" value="Periplasmic binding protein-like II"/>
    <property type="match status" value="2"/>
</dbReference>
<comment type="caution">
    <text evidence="6">The sequence shown here is derived from an EMBL/GenBank/DDBJ whole genome shotgun (WGS) entry which is preliminary data.</text>
</comment>
<dbReference type="PANTHER" id="PTHR30346">
    <property type="entry name" value="TRANSCRIPTIONAL DUAL REGULATOR HCAR-RELATED"/>
    <property type="match status" value="1"/>
</dbReference>
<keyword evidence="3" id="KW-0238">DNA-binding</keyword>
<evidence type="ECO:0000259" key="5">
    <source>
        <dbReference type="PROSITE" id="PS50931"/>
    </source>
</evidence>
<dbReference type="GO" id="GO:0032993">
    <property type="term" value="C:protein-DNA complex"/>
    <property type="evidence" value="ECO:0007669"/>
    <property type="project" value="TreeGrafter"/>
</dbReference>
<protein>
    <submittedName>
        <fullName evidence="6">LysR family transcriptional regulator</fullName>
    </submittedName>
</protein>
<evidence type="ECO:0000256" key="4">
    <source>
        <dbReference type="ARBA" id="ARBA00023163"/>
    </source>
</evidence>
<dbReference type="PRINTS" id="PR00039">
    <property type="entry name" value="HTHLYSR"/>
</dbReference>
<dbReference type="Pfam" id="PF03466">
    <property type="entry name" value="LysR_substrate"/>
    <property type="match status" value="1"/>
</dbReference>
<dbReference type="GO" id="GO:0003700">
    <property type="term" value="F:DNA-binding transcription factor activity"/>
    <property type="evidence" value="ECO:0007669"/>
    <property type="project" value="InterPro"/>
</dbReference>
<dbReference type="InterPro" id="IPR000847">
    <property type="entry name" value="LysR_HTH_N"/>
</dbReference>
<proteinExistence type="inferred from homology"/>
<organism evidence="6 7">
    <name type="scientific">Candidatus Copromonas faecavium</name>
    <name type="common">nom. illeg.</name>
    <dbReference type="NCBI Taxonomy" id="2840740"/>
    <lineage>
        <taxon>Bacteria</taxon>
        <taxon>Bacillati</taxon>
        <taxon>Bacillota</taxon>
        <taxon>Clostridia</taxon>
        <taxon>Lachnospirales</taxon>
        <taxon>Lachnospiraceae</taxon>
        <taxon>Candidatus Copromonas (nom. illeg.)</taxon>
    </lineage>
</organism>
<dbReference type="Gene3D" id="1.10.10.10">
    <property type="entry name" value="Winged helix-like DNA-binding domain superfamily/Winged helix DNA-binding domain"/>
    <property type="match status" value="1"/>
</dbReference>
<dbReference type="AlphaFoldDB" id="A0A9D1A5C2"/>
<gene>
    <name evidence="6" type="ORF">IAB28_04140</name>
</gene>
<comment type="similarity">
    <text evidence="1">Belongs to the LysR transcriptional regulatory family.</text>
</comment>
<dbReference type="InterPro" id="IPR036388">
    <property type="entry name" value="WH-like_DNA-bd_sf"/>
</dbReference>
<dbReference type="CDD" id="cd05466">
    <property type="entry name" value="PBP2_LTTR_substrate"/>
    <property type="match status" value="1"/>
</dbReference>
<dbReference type="InterPro" id="IPR036390">
    <property type="entry name" value="WH_DNA-bd_sf"/>
</dbReference>
<name>A0A9D1A5C2_9FIRM</name>
<evidence type="ECO:0000256" key="1">
    <source>
        <dbReference type="ARBA" id="ARBA00009437"/>
    </source>
</evidence>
<dbReference type="PANTHER" id="PTHR30346:SF0">
    <property type="entry name" value="HCA OPERON TRANSCRIPTIONAL ACTIVATOR HCAR"/>
    <property type="match status" value="1"/>
</dbReference>
<evidence type="ECO:0000256" key="3">
    <source>
        <dbReference type="ARBA" id="ARBA00023125"/>
    </source>
</evidence>
<keyword evidence="2" id="KW-0805">Transcription regulation</keyword>
<dbReference type="SUPFAM" id="SSF53850">
    <property type="entry name" value="Periplasmic binding protein-like II"/>
    <property type="match status" value="1"/>
</dbReference>
<evidence type="ECO:0000313" key="7">
    <source>
        <dbReference type="Proteomes" id="UP000824250"/>
    </source>
</evidence>
<reference evidence="6" key="2">
    <citation type="journal article" date="2021" name="PeerJ">
        <title>Extensive microbial diversity within the chicken gut microbiome revealed by metagenomics and culture.</title>
        <authorList>
            <person name="Gilroy R."/>
            <person name="Ravi A."/>
            <person name="Getino M."/>
            <person name="Pursley I."/>
            <person name="Horton D.L."/>
            <person name="Alikhan N.F."/>
            <person name="Baker D."/>
            <person name="Gharbi K."/>
            <person name="Hall N."/>
            <person name="Watson M."/>
            <person name="Adriaenssens E.M."/>
            <person name="Foster-Nyarko E."/>
            <person name="Jarju S."/>
            <person name="Secka A."/>
            <person name="Antonio M."/>
            <person name="Oren A."/>
            <person name="Chaudhuri R.R."/>
            <person name="La Ragione R."/>
            <person name="Hildebrand F."/>
            <person name="Pallen M.J."/>
        </authorList>
    </citation>
    <scope>NUCLEOTIDE SEQUENCE</scope>
    <source>
        <strain evidence="6">CHK180-2868</strain>
    </source>
</reference>
<sequence length="306" mass="34807">MYNTQLETFIVVADLGSFNKAAEALYITPPAVTKQINLLEGDLGLQLFVRTHRGLILTEAGKSLYKDAKYVIQYCKESVERAKNVMREKGAVIRLGTSPMTPAEPLMEIWNQVQKFCPDMKLQLVPFMNSQENAREILKNLGSNIDVVAGIFDDTMLKLRQCAGLELSRQPICCAVSADHRLAGKERLSISDLYGENFLMMHRGWSSYVDELREDILKNHPQIRVIDFDIYSVDIFNRCENGKDILMVVDNMKHVHPLLRMIPVDWDYTIPYGILYSTEPSDLVKRFLKAVKRVIGNGSSETSSRK</sequence>
<dbReference type="FunFam" id="1.10.10.10:FF:000001">
    <property type="entry name" value="LysR family transcriptional regulator"/>
    <property type="match status" value="1"/>
</dbReference>
<keyword evidence="4" id="KW-0804">Transcription</keyword>
<reference evidence="6" key="1">
    <citation type="submission" date="2020-10" db="EMBL/GenBank/DDBJ databases">
        <authorList>
            <person name="Gilroy R."/>
        </authorList>
    </citation>
    <scope>NUCLEOTIDE SEQUENCE</scope>
    <source>
        <strain evidence="6">CHK180-2868</strain>
    </source>
</reference>
<dbReference type="PROSITE" id="PS50931">
    <property type="entry name" value="HTH_LYSR"/>
    <property type="match status" value="1"/>
</dbReference>
<dbReference type="InterPro" id="IPR005119">
    <property type="entry name" value="LysR_subst-bd"/>
</dbReference>
<dbReference type="SUPFAM" id="SSF46785">
    <property type="entry name" value="Winged helix' DNA-binding domain"/>
    <property type="match status" value="1"/>
</dbReference>
<dbReference type="Proteomes" id="UP000824250">
    <property type="component" value="Unassembled WGS sequence"/>
</dbReference>
<evidence type="ECO:0000313" key="6">
    <source>
        <dbReference type="EMBL" id="HIR05138.1"/>
    </source>
</evidence>
<feature type="domain" description="HTH lysR-type" evidence="5">
    <location>
        <begin position="1"/>
        <end position="58"/>
    </location>
</feature>
<accession>A0A9D1A5C2</accession>